<dbReference type="EMBL" id="PZQS01000007">
    <property type="protein sequence ID" value="PVD27587.1"/>
    <property type="molecule type" value="Genomic_DNA"/>
</dbReference>
<dbReference type="PROSITE" id="PS50835">
    <property type="entry name" value="IG_LIKE"/>
    <property type="match status" value="3"/>
</dbReference>
<evidence type="ECO:0000259" key="10">
    <source>
        <dbReference type="PROSITE" id="PS50835"/>
    </source>
</evidence>
<keyword evidence="4" id="KW-1015">Disulfide bond</keyword>
<feature type="domain" description="Ig-like" evidence="10">
    <location>
        <begin position="324"/>
        <end position="425"/>
    </location>
</feature>
<dbReference type="InterPro" id="IPR003599">
    <property type="entry name" value="Ig_sub"/>
</dbReference>
<feature type="domain" description="Ig-like" evidence="10">
    <location>
        <begin position="132"/>
        <end position="214"/>
    </location>
</feature>
<evidence type="ECO:0000256" key="3">
    <source>
        <dbReference type="ARBA" id="ARBA00023136"/>
    </source>
</evidence>
<keyword evidence="13" id="KW-1185">Reference proteome</keyword>
<comment type="caution">
    <text evidence="12">The sequence shown here is derived from an EMBL/GenBank/DDBJ whole genome shotgun (WGS) entry which is preliminary data.</text>
</comment>
<dbReference type="CDD" id="cd00063">
    <property type="entry name" value="FN3"/>
    <property type="match status" value="1"/>
</dbReference>
<dbReference type="Gene3D" id="2.60.40.10">
    <property type="entry name" value="Immunoglobulins"/>
    <property type="match status" value="3"/>
</dbReference>
<dbReference type="InterPro" id="IPR036179">
    <property type="entry name" value="Ig-like_dom_sf"/>
</dbReference>
<dbReference type="SMART" id="SM00408">
    <property type="entry name" value="IGc2"/>
    <property type="match status" value="2"/>
</dbReference>
<evidence type="ECO:0000256" key="2">
    <source>
        <dbReference type="ARBA" id="ARBA00022737"/>
    </source>
</evidence>
<feature type="compositionally biased region" description="Acidic residues" evidence="7">
    <location>
        <begin position="789"/>
        <end position="801"/>
    </location>
</feature>
<gene>
    <name evidence="12" type="ORF">C0Q70_12751</name>
</gene>
<keyword evidence="5" id="KW-0325">Glycoprotein</keyword>
<dbReference type="GO" id="GO:0005886">
    <property type="term" value="C:plasma membrane"/>
    <property type="evidence" value="ECO:0007669"/>
    <property type="project" value="TreeGrafter"/>
</dbReference>
<keyword evidence="9" id="KW-0732">Signal</keyword>
<dbReference type="GO" id="GO:0005911">
    <property type="term" value="C:cell-cell junction"/>
    <property type="evidence" value="ECO:0007669"/>
    <property type="project" value="TreeGrafter"/>
</dbReference>
<dbReference type="STRING" id="400727.A0A2T7P2D5"/>
<reference evidence="12 13" key="1">
    <citation type="submission" date="2018-04" db="EMBL/GenBank/DDBJ databases">
        <title>The genome of golden apple snail Pomacea canaliculata provides insight into stress tolerance and invasive adaptation.</title>
        <authorList>
            <person name="Liu C."/>
            <person name="Liu B."/>
            <person name="Ren Y."/>
            <person name="Zhang Y."/>
            <person name="Wang H."/>
            <person name="Li S."/>
            <person name="Jiang F."/>
            <person name="Yin L."/>
            <person name="Zhang G."/>
            <person name="Qian W."/>
            <person name="Fan W."/>
        </authorList>
    </citation>
    <scope>NUCLEOTIDE SEQUENCE [LARGE SCALE GENOMIC DNA]</scope>
    <source>
        <strain evidence="12">SZHN2017</strain>
        <tissue evidence="12">Muscle</tissue>
    </source>
</reference>
<feature type="region of interest" description="Disordered" evidence="7">
    <location>
        <begin position="779"/>
        <end position="801"/>
    </location>
</feature>
<dbReference type="AlphaFoldDB" id="A0A2T7P2D5"/>
<dbReference type="GO" id="GO:0098609">
    <property type="term" value="P:cell-cell adhesion"/>
    <property type="evidence" value="ECO:0007669"/>
    <property type="project" value="TreeGrafter"/>
</dbReference>
<dbReference type="GO" id="GO:0050839">
    <property type="term" value="F:cell adhesion molecule binding"/>
    <property type="evidence" value="ECO:0007669"/>
    <property type="project" value="TreeGrafter"/>
</dbReference>
<dbReference type="InterPro" id="IPR003598">
    <property type="entry name" value="Ig_sub2"/>
</dbReference>
<dbReference type="Proteomes" id="UP000245119">
    <property type="component" value="Linkage Group LG7"/>
</dbReference>
<dbReference type="InterPro" id="IPR003961">
    <property type="entry name" value="FN3_dom"/>
</dbReference>
<keyword evidence="6" id="KW-0393">Immunoglobulin domain</keyword>
<evidence type="ECO:0000256" key="7">
    <source>
        <dbReference type="SAM" id="MobiDB-lite"/>
    </source>
</evidence>
<dbReference type="CDD" id="cd00096">
    <property type="entry name" value="Ig"/>
    <property type="match status" value="1"/>
</dbReference>
<proteinExistence type="predicted"/>
<evidence type="ECO:0000256" key="4">
    <source>
        <dbReference type="ARBA" id="ARBA00023157"/>
    </source>
</evidence>
<dbReference type="OrthoDB" id="6161934at2759"/>
<dbReference type="SUPFAM" id="SSF49265">
    <property type="entry name" value="Fibronectin type III"/>
    <property type="match status" value="1"/>
</dbReference>
<keyword evidence="3 8" id="KW-0472">Membrane</keyword>
<dbReference type="PROSITE" id="PS50853">
    <property type="entry name" value="FN3"/>
    <property type="match status" value="1"/>
</dbReference>
<feature type="transmembrane region" description="Helical" evidence="8">
    <location>
        <begin position="654"/>
        <end position="676"/>
    </location>
</feature>
<evidence type="ECO:0000259" key="11">
    <source>
        <dbReference type="PROSITE" id="PS50853"/>
    </source>
</evidence>
<evidence type="ECO:0000256" key="5">
    <source>
        <dbReference type="ARBA" id="ARBA00023180"/>
    </source>
</evidence>
<sequence length="801" mass="88606">MERMSYIASLWLLFFTFRGSLSEQAKPLLKTSGSDAKFEWTLLYRNISLFTVSLDGNLTLFYTSLSNPGNVYVDEKYTNRLNKSDIKLDKSVTFVLKNISAADAGRYICIEGLNSDPSIPDCGQMLVIIEPPDNVSVVAMGTPVAGGRFGLECHADSNSLPSDHGLKPTVLWQDGAGRSLANSGDKFQIEDNRLILSIERVDEGQQFTCKASDGLDVWSASSPPYILLPEYAPTEADVKFLPEQSIVTTFMGDSVEQTCQAACRPNCTLIWQKRFGEDYINETKDGILSLPGIQRDKHGVYRCLASNTHGSAFRDFIVDIQYAPSLQNVSVNGNAVDRASVMENEAVNMSCTFDSNPAPTVMWTSKENTSLMLQNDSFVLYQSHRVMQNGIPRILYTSYFFIAQTVCTQTGEYFCKARNPRDSVTDGTVNLFVKCMPRYTEGGGLSKLYIIELGKPLRINFQVVGYPSPTISRIISEDSNGVRALVSDEWSIKKQIDDKSPALTNFSLQLDATASKNFDHDYYLTIENNEGNMDLAFRLMERGPPKQPHNLTCIKSEESSILLSWQAGFHGGDSQRFVVEYQSFSEPRNEQWESVPVSFTDEGMAVQMTLTDLKPSTQYIIRVKAINIYGSTSSSVLTVSTTALQPSSAGAGPVVGGILAVVVIIGVCAIIIYLVIRRRRERLSSQDKGAAKPMLSSSEEDGKAGLYEPVALSTNSHSIPLNSINNNPEVDCTVPTEEILLVQNQDGLIYADLDLRATSSERPVLGAQDRVNYETIDFTRTAPLPPSPEDIELREEDEELK</sequence>
<evidence type="ECO:0000256" key="9">
    <source>
        <dbReference type="SAM" id="SignalP"/>
    </source>
</evidence>
<accession>A0A2T7P2D5</accession>
<protein>
    <submittedName>
        <fullName evidence="12">Uncharacterized protein</fullName>
    </submittedName>
</protein>
<dbReference type="InterPro" id="IPR013783">
    <property type="entry name" value="Ig-like_fold"/>
</dbReference>
<keyword evidence="8" id="KW-1133">Transmembrane helix</keyword>
<dbReference type="PANTHER" id="PTHR11640:SF31">
    <property type="entry name" value="IRREGULAR CHIASM C-ROUGHEST PROTEIN-RELATED"/>
    <property type="match status" value="1"/>
</dbReference>
<keyword evidence="2" id="KW-0677">Repeat</keyword>
<dbReference type="Pfam" id="PF07679">
    <property type="entry name" value="I-set"/>
    <property type="match status" value="1"/>
</dbReference>
<dbReference type="CDD" id="cd12087">
    <property type="entry name" value="TM_EGFR-like"/>
    <property type="match status" value="1"/>
</dbReference>
<feature type="domain" description="Fibronectin type-III" evidence="11">
    <location>
        <begin position="547"/>
        <end position="646"/>
    </location>
</feature>
<dbReference type="SUPFAM" id="SSF48726">
    <property type="entry name" value="Immunoglobulin"/>
    <property type="match status" value="2"/>
</dbReference>
<feature type="signal peptide" evidence="9">
    <location>
        <begin position="1"/>
        <end position="22"/>
    </location>
</feature>
<comment type="subcellular location">
    <subcellularLocation>
        <location evidence="1">Membrane</location>
        <topology evidence="1">Single-pass type I membrane protein</topology>
    </subcellularLocation>
</comment>
<dbReference type="InterPro" id="IPR051275">
    <property type="entry name" value="Cell_adhesion_signaling"/>
</dbReference>
<dbReference type="PANTHER" id="PTHR11640">
    <property type="entry name" value="NEPHRIN"/>
    <property type="match status" value="1"/>
</dbReference>
<dbReference type="InterPro" id="IPR007110">
    <property type="entry name" value="Ig-like_dom"/>
</dbReference>
<dbReference type="SMART" id="SM00060">
    <property type="entry name" value="FN3"/>
    <property type="match status" value="1"/>
</dbReference>
<dbReference type="Pfam" id="PF00041">
    <property type="entry name" value="fn3"/>
    <property type="match status" value="1"/>
</dbReference>
<dbReference type="SMART" id="SM00409">
    <property type="entry name" value="IG"/>
    <property type="match status" value="5"/>
</dbReference>
<evidence type="ECO:0000313" key="13">
    <source>
        <dbReference type="Proteomes" id="UP000245119"/>
    </source>
</evidence>
<keyword evidence="8" id="KW-0812">Transmembrane</keyword>
<name>A0A2T7P2D5_POMCA</name>
<organism evidence="12 13">
    <name type="scientific">Pomacea canaliculata</name>
    <name type="common">Golden apple snail</name>
    <dbReference type="NCBI Taxonomy" id="400727"/>
    <lineage>
        <taxon>Eukaryota</taxon>
        <taxon>Metazoa</taxon>
        <taxon>Spiralia</taxon>
        <taxon>Lophotrochozoa</taxon>
        <taxon>Mollusca</taxon>
        <taxon>Gastropoda</taxon>
        <taxon>Caenogastropoda</taxon>
        <taxon>Architaenioglossa</taxon>
        <taxon>Ampullarioidea</taxon>
        <taxon>Ampullariidae</taxon>
        <taxon>Pomacea</taxon>
    </lineage>
</organism>
<evidence type="ECO:0000256" key="1">
    <source>
        <dbReference type="ARBA" id="ARBA00004479"/>
    </source>
</evidence>
<evidence type="ECO:0000256" key="8">
    <source>
        <dbReference type="SAM" id="Phobius"/>
    </source>
</evidence>
<feature type="chain" id="PRO_5015493983" evidence="9">
    <location>
        <begin position="23"/>
        <end position="801"/>
    </location>
</feature>
<evidence type="ECO:0000313" key="12">
    <source>
        <dbReference type="EMBL" id="PVD27587.1"/>
    </source>
</evidence>
<dbReference type="InterPro" id="IPR013098">
    <property type="entry name" value="Ig_I-set"/>
</dbReference>
<dbReference type="InterPro" id="IPR036116">
    <property type="entry name" value="FN3_sf"/>
</dbReference>
<feature type="domain" description="Ig-like" evidence="10">
    <location>
        <begin position="229"/>
        <end position="319"/>
    </location>
</feature>
<evidence type="ECO:0000256" key="6">
    <source>
        <dbReference type="ARBA" id="ARBA00023319"/>
    </source>
</evidence>